<evidence type="ECO:0000313" key="1">
    <source>
        <dbReference type="EMBL" id="BCS82727.1"/>
    </source>
</evidence>
<name>A0ABM7NRL4_9VIRU</name>
<dbReference type="EMBL" id="AP024483">
    <property type="protein sequence ID" value="BCS82727.1"/>
    <property type="molecule type" value="Genomic_DNA"/>
</dbReference>
<sequence length="389" mass="46209">MQFLNINDLFTIQNFDGSLKCASRNYFRKFIKPIKSVNVEYILKNILNINVSNDCDCYYCLYIFYGDNGYLPSCHYIVKEFIDNIVENNEPIKKPNHEEPIINNLVSKCFEVCTNHQINGSLVRDIIKNLNYQFISNHMSCIIRRCMFEFIIVLFSYAYYNGHSSNPKIYGPMILDILTGKSKFDKKIKIELKNYGYNENIVLLHDFFDVKFKDKDNLIISPNINNLVFMEYFLSKKYVQNFLKYFDVGNWIDILNVMHSSYLNIKFCVAKTRAYYLDIDYFFIDFNDSFVFHDENAHTICESLDKFIETPLEFILTGENNNYFKLSNFSLETNVFKHLTKKHFTIKSQTHCDEHSLISLIKENNEDSIKNKIQKLIQMGWTYEIEYIY</sequence>
<evidence type="ECO:0008006" key="3">
    <source>
        <dbReference type="Google" id="ProtNLM"/>
    </source>
</evidence>
<dbReference type="RefSeq" id="YP_010841335.1">
    <property type="nucleotide sequence ID" value="NC_079139.1"/>
</dbReference>
<protein>
    <recommendedName>
        <fullName evidence="3">Ankyrin repeat protein</fullName>
    </recommendedName>
</protein>
<reference evidence="1 2" key="1">
    <citation type="submission" date="2021-02" db="EMBL/GenBank/DDBJ databases">
        <title>Cotonvirus japonicus, which uses Golgi apparatus of host cells for its virion factory, phylogenetically links tailed tupanvirus and icosahedral mimivirus.</title>
        <authorList>
            <person name="Takahashi H."/>
            <person name="Fukaya S."/>
            <person name="Song C."/>
            <person name="Murata K."/>
            <person name="Takemura M."/>
        </authorList>
    </citation>
    <scope>NUCLEOTIDE SEQUENCE [LARGE SCALE GENOMIC DNA]</scope>
</reference>
<keyword evidence="2" id="KW-1185">Reference proteome</keyword>
<organism evidence="1 2">
    <name type="scientific">Cotonvirus japonicus</name>
    <dbReference type="NCBI Taxonomy" id="2811091"/>
    <lineage>
        <taxon>Viruses</taxon>
        <taxon>Varidnaviria</taxon>
        <taxon>Bamfordvirae</taxon>
        <taxon>Nucleocytoviricota</taxon>
        <taxon>Megaviricetes</taxon>
        <taxon>Imitervirales</taxon>
        <taxon>Mimiviridae</taxon>
        <taxon>Megamimivirinae</taxon>
        <taxon>Cotonvirus</taxon>
        <taxon>Cotonvirus japonicum</taxon>
    </lineage>
</organism>
<evidence type="ECO:0000313" key="2">
    <source>
        <dbReference type="Proteomes" id="UP001321479"/>
    </source>
</evidence>
<accession>A0ABM7NRL4</accession>
<dbReference type="Proteomes" id="UP001321479">
    <property type="component" value="Segment"/>
</dbReference>
<dbReference type="GeneID" id="80557932"/>
<proteinExistence type="predicted"/>